<dbReference type="AlphaFoldDB" id="A0A5N5TB18"/>
<dbReference type="SMART" id="SM00320">
    <property type="entry name" value="WD40"/>
    <property type="match status" value="4"/>
</dbReference>
<dbReference type="GO" id="GO:0002098">
    <property type="term" value="P:tRNA wobble uridine modification"/>
    <property type="evidence" value="ECO:0007669"/>
    <property type="project" value="InterPro"/>
</dbReference>
<gene>
    <name evidence="11" type="primary">Ciao1</name>
    <name evidence="11" type="ORF">Anas_12681</name>
</gene>
<comment type="pathway">
    <text evidence="3">tRNA modification; 5-methoxycarbonylmethyl-2-thiouridine-tRNA biosynthesis.</text>
</comment>
<keyword evidence="9" id="KW-0677">Repeat</keyword>
<dbReference type="OrthoDB" id="27911at2759"/>
<evidence type="ECO:0000256" key="10">
    <source>
        <dbReference type="ARBA" id="ARBA00023242"/>
    </source>
</evidence>
<name>A0A5N5TB18_9CRUS</name>
<dbReference type="EMBL" id="SEYY01004663">
    <property type="protein sequence ID" value="KAB7503692.1"/>
    <property type="molecule type" value="Genomic_DNA"/>
</dbReference>
<evidence type="ECO:0000256" key="7">
    <source>
        <dbReference type="ARBA" id="ARBA00022574"/>
    </source>
</evidence>
<dbReference type="PANTHER" id="PTHR44111">
    <property type="entry name" value="ELONGATOR COMPLEX PROTEIN 2"/>
    <property type="match status" value="1"/>
</dbReference>
<evidence type="ECO:0000256" key="9">
    <source>
        <dbReference type="ARBA" id="ARBA00022737"/>
    </source>
</evidence>
<dbReference type="Gene3D" id="2.130.10.10">
    <property type="entry name" value="YVTN repeat-like/Quinoprotein amine dehydrogenase"/>
    <property type="match status" value="2"/>
</dbReference>
<accession>A0A5N5TB18</accession>
<dbReference type="PANTHER" id="PTHR44111:SF1">
    <property type="entry name" value="ELONGATOR COMPLEX PROTEIN 2"/>
    <property type="match status" value="1"/>
</dbReference>
<evidence type="ECO:0000256" key="6">
    <source>
        <dbReference type="ARBA" id="ARBA00022490"/>
    </source>
</evidence>
<evidence type="ECO:0000256" key="8">
    <source>
        <dbReference type="ARBA" id="ARBA00022694"/>
    </source>
</evidence>
<dbReference type="GO" id="GO:0005634">
    <property type="term" value="C:nucleus"/>
    <property type="evidence" value="ECO:0007669"/>
    <property type="project" value="UniProtKB-SubCell"/>
</dbReference>
<evidence type="ECO:0000256" key="5">
    <source>
        <dbReference type="ARBA" id="ARBA00020267"/>
    </source>
</evidence>
<evidence type="ECO:0000256" key="3">
    <source>
        <dbReference type="ARBA" id="ARBA00005043"/>
    </source>
</evidence>
<comment type="subcellular location">
    <subcellularLocation>
        <location evidence="2">Cytoplasm</location>
    </subcellularLocation>
    <subcellularLocation>
        <location evidence="1">Nucleus</location>
    </subcellularLocation>
</comment>
<evidence type="ECO:0000313" key="12">
    <source>
        <dbReference type="Proteomes" id="UP000326759"/>
    </source>
</evidence>
<dbReference type="InterPro" id="IPR001680">
    <property type="entry name" value="WD40_rpt"/>
</dbReference>
<keyword evidence="10" id="KW-0539">Nucleus</keyword>
<dbReference type="SUPFAM" id="SSF50978">
    <property type="entry name" value="WD40 repeat-like"/>
    <property type="match status" value="1"/>
</dbReference>
<dbReference type="UniPathway" id="UPA00988"/>
<protein>
    <recommendedName>
        <fullName evidence="5">Elongator complex protein 2</fullName>
    </recommendedName>
</protein>
<dbReference type="Proteomes" id="UP000326759">
    <property type="component" value="Unassembled WGS sequence"/>
</dbReference>
<keyword evidence="6" id="KW-0963">Cytoplasm</keyword>
<comment type="similarity">
    <text evidence="4">Belongs to the WD repeat ELP2 family.</text>
</comment>
<evidence type="ECO:0000313" key="11">
    <source>
        <dbReference type="EMBL" id="KAB7503692.1"/>
    </source>
</evidence>
<organism evidence="11 12">
    <name type="scientific">Armadillidium nasatum</name>
    <dbReference type="NCBI Taxonomy" id="96803"/>
    <lineage>
        <taxon>Eukaryota</taxon>
        <taxon>Metazoa</taxon>
        <taxon>Ecdysozoa</taxon>
        <taxon>Arthropoda</taxon>
        <taxon>Crustacea</taxon>
        <taxon>Multicrustacea</taxon>
        <taxon>Malacostraca</taxon>
        <taxon>Eumalacostraca</taxon>
        <taxon>Peracarida</taxon>
        <taxon>Isopoda</taxon>
        <taxon>Oniscidea</taxon>
        <taxon>Crinocheta</taxon>
        <taxon>Armadillidiidae</taxon>
        <taxon>Armadillidium</taxon>
    </lineage>
</organism>
<proteinExistence type="inferred from homology"/>
<sequence length="386" mass="43083">MNSYPIYLSAGVNQTKKCLDWNCDINLIAYAAANRVILYDPLNFYVVGISKENHGSFINCIQWIITKSKEQYLLTTSTDGSAKFWVYEPCSFNGSISPSPKEFACIKGHSGSVACGYGISLPSLENVEEEDLFVVTTGDDFCIKGWKISINDGSIEESFTYKLPGRALVLDILIIPSDECRKDQHWPLIVYGGDDGNTYIMSSADGKEYNLTFKLSGHQDWITSLSFCIEGNDLLHTKALEIQIPKLIRNDNEENGLHLFCNLESVMQGHEGLLSHLDWHSSGNSLWLLSCAKTEDRSIVVWEAQEDSSSINKEKIWVEKTRLGEVGGNREGFFNCKFGPAGDKIVAVSYQGGLHLWHNENGSWVPQPVVSGHFDEVADISWDRTG</sequence>
<dbReference type="InterPro" id="IPR037289">
    <property type="entry name" value="Elp2"/>
</dbReference>
<comment type="caution">
    <text evidence="11">The sequence shown here is derived from an EMBL/GenBank/DDBJ whole genome shotgun (WGS) entry which is preliminary data.</text>
</comment>
<dbReference type="GO" id="GO:0005737">
    <property type="term" value="C:cytoplasm"/>
    <property type="evidence" value="ECO:0007669"/>
    <property type="project" value="UniProtKB-SubCell"/>
</dbReference>
<keyword evidence="12" id="KW-1185">Reference proteome</keyword>
<reference evidence="11 12" key="1">
    <citation type="journal article" date="2019" name="PLoS Biol.">
        <title>Sex chromosomes control vertical transmission of feminizing Wolbachia symbionts in an isopod.</title>
        <authorList>
            <person name="Becking T."/>
            <person name="Chebbi M.A."/>
            <person name="Giraud I."/>
            <person name="Moumen B."/>
            <person name="Laverre T."/>
            <person name="Caubet Y."/>
            <person name="Peccoud J."/>
            <person name="Gilbert C."/>
            <person name="Cordaux R."/>
        </authorList>
    </citation>
    <scope>NUCLEOTIDE SEQUENCE [LARGE SCALE GENOMIC DNA]</scope>
    <source>
        <strain evidence="11">ANa2</strain>
        <tissue evidence="11">Whole body excluding digestive tract and cuticle</tissue>
    </source>
</reference>
<keyword evidence="7" id="KW-0853">WD repeat</keyword>
<feature type="non-terminal residue" evidence="11">
    <location>
        <position position="386"/>
    </location>
</feature>
<dbReference type="Pfam" id="PF00400">
    <property type="entry name" value="WD40"/>
    <property type="match status" value="1"/>
</dbReference>
<evidence type="ECO:0000256" key="2">
    <source>
        <dbReference type="ARBA" id="ARBA00004496"/>
    </source>
</evidence>
<evidence type="ECO:0000256" key="4">
    <source>
        <dbReference type="ARBA" id="ARBA00005881"/>
    </source>
</evidence>
<dbReference type="GO" id="GO:0033588">
    <property type="term" value="C:elongator holoenzyme complex"/>
    <property type="evidence" value="ECO:0007669"/>
    <property type="project" value="InterPro"/>
</dbReference>
<dbReference type="InterPro" id="IPR036322">
    <property type="entry name" value="WD40_repeat_dom_sf"/>
</dbReference>
<evidence type="ECO:0000256" key="1">
    <source>
        <dbReference type="ARBA" id="ARBA00004123"/>
    </source>
</evidence>
<keyword evidence="8" id="KW-0819">tRNA processing</keyword>
<dbReference type="InterPro" id="IPR015943">
    <property type="entry name" value="WD40/YVTN_repeat-like_dom_sf"/>
</dbReference>